<evidence type="ECO:0000256" key="6">
    <source>
        <dbReference type="ARBA" id="ARBA00022968"/>
    </source>
</evidence>
<dbReference type="GO" id="GO:0000981">
    <property type="term" value="F:DNA-binding transcription factor activity, RNA polymerase II-specific"/>
    <property type="evidence" value="ECO:0007669"/>
    <property type="project" value="TreeGrafter"/>
</dbReference>
<accession>A0A437CZW1</accession>
<dbReference type="SUPFAM" id="SSF57959">
    <property type="entry name" value="Leucine zipper domain"/>
    <property type="match status" value="1"/>
</dbReference>
<feature type="region of interest" description="Disordered" evidence="16">
    <location>
        <begin position="398"/>
        <end position="428"/>
    </location>
</feature>
<sequence>MMSVPEELPDMDEADLLGLLFQNGENGPTEDFFYDDNGLFESWLSEPDILTGMDTEDFLSSLLDKEEKTNAFCPSQSPLGSDSGISDDSSTGAGNNNLAGCLSPHGSDSDIVPSPAYSQPSPLHFESTLACEEQQTENLEALTVRADHSYSLLQSEDMDMDVLQSVRAEKPDTDVFIDLDNLVSETMEENIISELPCTLAIEDSMEDSTEANTADEFQFKEIVLTEEEKRLLAKEGLTIPSHMPLTKAEERTLKRVRRKIRNKQSAQESRKKKKVYVDGLENRVAICTAHNLELQKGPDASETKHVFDRATEETPDYCKDVNTESQHNQHLCYGVLALLLPHHLSVSQSVWWKLRTERILHAFLHHFSELAVPAIGKHGSPPYLEDKEIVFVSQTVENASPSQKNDTPDFQKVEQPDSETGVNSNSSADFPLRAKEQRCRLLASAPCRKDPSMASCHTKSPDPRIHGSTGATPLSFCSSTALMRCSPTVSVDRTSRGSHIPCAIRGNQNKRKGKMSIQI</sequence>
<keyword evidence="10" id="KW-0472">Membrane</keyword>
<dbReference type="SMART" id="SM00338">
    <property type="entry name" value="BRLZ"/>
    <property type="match status" value="1"/>
</dbReference>
<gene>
    <name evidence="18" type="ORF">OJAV_G00087970</name>
</gene>
<evidence type="ECO:0000256" key="10">
    <source>
        <dbReference type="ARBA" id="ARBA00023136"/>
    </source>
</evidence>
<reference evidence="18 19" key="1">
    <citation type="submission" date="2018-11" db="EMBL/GenBank/DDBJ databases">
        <authorList>
            <person name="Lopez-Roques C."/>
            <person name="Donnadieu C."/>
            <person name="Bouchez O."/>
            <person name="Klopp C."/>
            <person name="Cabau C."/>
            <person name="Zahm M."/>
        </authorList>
    </citation>
    <scope>NUCLEOTIDE SEQUENCE [LARGE SCALE GENOMIC DNA]</scope>
    <source>
        <strain evidence="18">RS831</strain>
        <tissue evidence="18">Whole body</tissue>
    </source>
</reference>
<comment type="subunit">
    <text evidence="3">Binds DNA as a dimer.</text>
</comment>
<evidence type="ECO:0000256" key="13">
    <source>
        <dbReference type="ARBA" id="ARBA00023180"/>
    </source>
</evidence>
<dbReference type="AlphaFoldDB" id="A0A437CZW1"/>
<dbReference type="Gene3D" id="1.20.5.170">
    <property type="match status" value="1"/>
</dbReference>
<proteinExistence type="inferred from homology"/>
<evidence type="ECO:0000256" key="11">
    <source>
        <dbReference type="ARBA" id="ARBA00023159"/>
    </source>
</evidence>
<organism evidence="18 19">
    <name type="scientific">Oryzias javanicus</name>
    <name type="common">Javanese ricefish</name>
    <name type="synonym">Aplocheilus javanicus</name>
    <dbReference type="NCBI Taxonomy" id="123683"/>
    <lineage>
        <taxon>Eukaryota</taxon>
        <taxon>Metazoa</taxon>
        <taxon>Chordata</taxon>
        <taxon>Craniata</taxon>
        <taxon>Vertebrata</taxon>
        <taxon>Euteleostomi</taxon>
        <taxon>Actinopterygii</taxon>
        <taxon>Neopterygii</taxon>
        <taxon>Teleostei</taxon>
        <taxon>Neoteleostei</taxon>
        <taxon>Acanthomorphata</taxon>
        <taxon>Ovalentaria</taxon>
        <taxon>Atherinomorphae</taxon>
        <taxon>Beloniformes</taxon>
        <taxon>Adrianichthyidae</taxon>
        <taxon>Oryziinae</taxon>
        <taxon>Oryzias</taxon>
    </lineage>
</organism>
<evidence type="ECO:0000256" key="5">
    <source>
        <dbReference type="ARBA" id="ARBA00022824"/>
    </source>
</evidence>
<feature type="compositionally biased region" description="Low complexity" evidence="16">
    <location>
        <begin position="80"/>
        <end position="92"/>
    </location>
</feature>
<comment type="function">
    <text evidence="15">Transcriptional activator. Binds the cAMP response element (CRE). Activates transcription through box-B element and CRE. Seems to function synergistically with atf6. Regulates FGF21 transcription.</text>
</comment>
<keyword evidence="14" id="KW-0539">Nucleus</keyword>
<feature type="domain" description="BZIP" evidence="17">
    <location>
        <begin position="252"/>
        <end position="296"/>
    </location>
</feature>
<dbReference type="GO" id="GO:0005634">
    <property type="term" value="C:nucleus"/>
    <property type="evidence" value="ECO:0007669"/>
    <property type="project" value="TreeGrafter"/>
</dbReference>
<dbReference type="PROSITE" id="PS50217">
    <property type="entry name" value="BZIP"/>
    <property type="match status" value="1"/>
</dbReference>
<evidence type="ECO:0000256" key="1">
    <source>
        <dbReference type="ARBA" id="ARBA00004648"/>
    </source>
</evidence>
<dbReference type="FunFam" id="1.20.5.170:FF:000042">
    <property type="entry name" value="Cyclic AMP-responsive element-binding protein 3-like protein 3"/>
    <property type="match status" value="1"/>
</dbReference>
<comment type="subcellular location">
    <subcellularLocation>
        <location evidence="1">Endoplasmic reticulum membrane</location>
        <topology evidence="1">Single-pass type II membrane protein</topology>
    </subcellularLocation>
</comment>
<reference evidence="18 19" key="2">
    <citation type="submission" date="2019-01" db="EMBL/GenBank/DDBJ databases">
        <title>A chromosome length genome reference of the Java medaka (oryzias javanicus).</title>
        <authorList>
            <person name="Herpin A."/>
            <person name="Takehana Y."/>
            <person name="Naruse K."/>
            <person name="Ansai S."/>
            <person name="Kawaguchi M."/>
        </authorList>
    </citation>
    <scope>NUCLEOTIDE SEQUENCE [LARGE SCALE GENOMIC DNA]</scope>
    <source>
        <strain evidence="18">RS831</strain>
        <tissue evidence="18">Whole body</tissue>
    </source>
</reference>
<evidence type="ECO:0000256" key="9">
    <source>
        <dbReference type="ARBA" id="ARBA00023125"/>
    </source>
</evidence>
<evidence type="ECO:0000256" key="16">
    <source>
        <dbReference type="SAM" id="MobiDB-lite"/>
    </source>
</evidence>
<keyword evidence="11" id="KW-0010">Activator</keyword>
<keyword evidence="6" id="KW-0735">Signal-anchor</keyword>
<dbReference type="PANTHER" id="PTHR45996:SF4">
    <property type="entry name" value="CYCLIC AMP-RESPONSIVE ELEMENT-BINDING PROTEIN 3"/>
    <property type="match status" value="1"/>
</dbReference>
<dbReference type="InterPro" id="IPR046347">
    <property type="entry name" value="bZIP_sf"/>
</dbReference>
<keyword evidence="5" id="KW-0256">Endoplasmic reticulum</keyword>
<dbReference type="Proteomes" id="UP000283210">
    <property type="component" value="Chromosome 9"/>
</dbReference>
<dbReference type="PROSITE" id="PS00036">
    <property type="entry name" value="BZIP_BASIC"/>
    <property type="match status" value="1"/>
</dbReference>
<evidence type="ECO:0000256" key="8">
    <source>
        <dbReference type="ARBA" id="ARBA00023015"/>
    </source>
</evidence>
<dbReference type="PANTHER" id="PTHR45996">
    <property type="entry name" value="AGAP001464-PB"/>
    <property type="match status" value="1"/>
</dbReference>
<dbReference type="CDD" id="cd14689">
    <property type="entry name" value="bZIP_CREB3"/>
    <property type="match status" value="1"/>
</dbReference>
<keyword evidence="12" id="KW-0804">Transcription</keyword>
<evidence type="ECO:0000256" key="12">
    <source>
        <dbReference type="ARBA" id="ARBA00023163"/>
    </source>
</evidence>
<evidence type="ECO:0000259" key="17">
    <source>
        <dbReference type="PROSITE" id="PS50217"/>
    </source>
</evidence>
<feature type="compositionally biased region" description="Basic and acidic residues" evidence="16">
    <location>
        <begin position="406"/>
        <end position="415"/>
    </location>
</feature>
<keyword evidence="13" id="KW-0325">Glycoprotein</keyword>
<feature type="region of interest" description="Disordered" evidence="16">
    <location>
        <begin position="71"/>
        <end position="119"/>
    </location>
</feature>
<comment type="similarity">
    <text evidence="2">Belongs to the bZIP family. ATF subfamily.</text>
</comment>
<evidence type="ECO:0000256" key="15">
    <source>
        <dbReference type="ARBA" id="ARBA00057520"/>
    </source>
</evidence>
<evidence type="ECO:0000313" key="19">
    <source>
        <dbReference type="Proteomes" id="UP000283210"/>
    </source>
</evidence>
<evidence type="ECO:0000256" key="7">
    <source>
        <dbReference type="ARBA" id="ARBA00022989"/>
    </source>
</evidence>
<evidence type="ECO:0000256" key="3">
    <source>
        <dbReference type="ARBA" id="ARBA00011195"/>
    </source>
</evidence>
<keyword evidence="4" id="KW-0812">Transmembrane</keyword>
<dbReference type="GO" id="GO:0000978">
    <property type="term" value="F:RNA polymerase II cis-regulatory region sequence-specific DNA binding"/>
    <property type="evidence" value="ECO:0007669"/>
    <property type="project" value="TreeGrafter"/>
</dbReference>
<name>A0A437CZW1_ORYJA</name>
<keyword evidence="7" id="KW-1133">Transmembrane helix</keyword>
<protein>
    <recommendedName>
        <fullName evidence="17">BZIP domain-containing protein</fullName>
    </recommendedName>
</protein>
<keyword evidence="19" id="KW-1185">Reference proteome</keyword>
<feature type="compositionally biased region" description="Polar residues" evidence="16">
    <location>
        <begin position="418"/>
        <end position="428"/>
    </location>
</feature>
<dbReference type="InterPro" id="IPR004827">
    <property type="entry name" value="bZIP"/>
</dbReference>
<dbReference type="GO" id="GO:0005789">
    <property type="term" value="C:endoplasmic reticulum membrane"/>
    <property type="evidence" value="ECO:0007669"/>
    <property type="project" value="UniProtKB-SubCell"/>
</dbReference>
<keyword evidence="8" id="KW-0805">Transcription regulation</keyword>
<dbReference type="EMBL" id="CM012445">
    <property type="protein sequence ID" value="RVE68067.1"/>
    <property type="molecule type" value="Genomic_DNA"/>
</dbReference>
<keyword evidence="9" id="KW-0238">DNA-binding</keyword>
<evidence type="ECO:0000313" key="18">
    <source>
        <dbReference type="EMBL" id="RVE68067.1"/>
    </source>
</evidence>
<evidence type="ECO:0000256" key="4">
    <source>
        <dbReference type="ARBA" id="ARBA00022692"/>
    </source>
</evidence>
<evidence type="ECO:0000256" key="14">
    <source>
        <dbReference type="ARBA" id="ARBA00023242"/>
    </source>
</evidence>
<dbReference type="InterPro" id="IPR051381">
    <property type="entry name" value="CREB_ATF_subfamily"/>
</dbReference>
<evidence type="ECO:0000256" key="2">
    <source>
        <dbReference type="ARBA" id="ARBA00009050"/>
    </source>
</evidence>
<dbReference type="OrthoDB" id="674948at2759"/>
<dbReference type="Pfam" id="PF00170">
    <property type="entry name" value="bZIP_1"/>
    <property type="match status" value="1"/>
</dbReference>